<feature type="transmembrane region" description="Helical" evidence="1">
    <location>
        <begin position="20"/>
        <end position="38"/>
    </location>
</feature>
<gene>
    <name evidence="2" type="ORF">ACFOUY_13545</name>
</gene>
<dbReference type="Proteomes" id="UP001595792">
    <property type="component" value="Unassembled WGS sequence"/>
</dbReference>
<evidence type="ECO:0000256" key="1">
    <source>
        <dbReference type="SAM" id="Phobius"/>
    </source>
</evidence>
<evidence type="ECO:0000313" key="2">
    <source>
        <dbReference type="EMBL" id="MFC4197723.1"/>
    </source>
</evidence>
<reference evidence="3" key="1">
    <citation type="journal article" date="2019" name="Int. J. Syst. Evol. Microbiol.">
        <title>The Global Catalogue of Microorganisms (GCM) 10K type strain sequencing project: providing services to taxonomists for standard genome sequencing and annotation.</title>
        <authorList>
            <consortium name="The Broad Institute Genomics Platform"/>
            <consortium name="The Broad Institute Genome Sequencing Center for Infectious Disease"/>
            <person name="Wu L."/>
            <person name="Ma J."/>
        </authorList>
    </citation>
    <scope>NUCLEOTIDE SEQUENCE [LARGE SCALE GENOMIC DNA]</scope>
    <source>
        <strain evidence="3">CCM 8689</strain>
    </source>
</reference>
<feature type="transmembrane region" description="Helical" evidence="1">
    <location>
        <begin position="192"/>
        <end position="217"/>
    </location>
</feature>
<proteinExistence type="predicted"/>
<evidence type="ECO:0000313" key="3">
    <source>
        <dbReference type="Proteomes" id="UP001595792"/>
    </source>
</evidence>
<dbReference type="PANTHER" id="PTHR43471">
    <property type="entry name" value="ABC TRANSPORTER PERMEASE"/>
    <property type="match status" value="1"/>
</dbReference>
<feature type="transmembrane region" description="Helical" evidence="1">
    <location>
        <begin position="447"/>
        <end position="467"/>
    </location>
</feature>
<dbReference type="InterPro" id="IPR021913">
    <property type="entry name" value="DUF3526"/>
</dbReference>
<dbReference type="RefSeq" id="WP_378961359.1">
    <property type="nucleotide sequence ID" value="NZ_JBHRXC010000001.1"/>
</dbReference>
<dbReference type="EMBL" id="JBHSBY010000125">
    <property type="protein sequence ID" value="MFC4197723.1"/>
    <property type="molecule type" value="Genomic_DNA"/>
</dbReference>
<keyword evidence="3" id="KW-1185">Reference proteome</keyword>
<feature type="transmembrane region" description="Helical" evidence="1">
    <location>
        <begin position="118"/>
        <end position="137"/>
    </location>
</feature>
<dbReference type="Pfam" id="PF12040">
    <property type="entry name" value="DUF3526"/>
    <property type="match status" value="1"/>
</dbReference>
<dbReference type="Pfam" id="PF12679">
    <property type="entry name" value="ABC2_membrane_2"/>
    <property type="match status" value="1"/>
</dbReference>
<protein>
    <submittedName>
        <fullName evidence="2">DUF3526 domain-containing protein</fullName>
    </submittedName>
</protein>
<comment type="caution">
    <text evidence="2">The sequence shown here is derived from an EMBL/GenBank/DDBJ whole genome shotgun (WGS) entry which is preliminary data.</text>
</comment>
<feature type="transmembrane region" description="Helical" evidence="1">
    <location>
        <begin position="149"/>
        <end position="171"/>
    </location>
</feature>
<name>A0ABV8NP18_9SPHI</name>
<dbReference type="PANTHER" id="PTHR43471:SF14">
    <property type="entry name" value="ABC-2 TYPE TRANSPORT SYSTEM PERMEASE PROTEIN"/>
    <property type="match status" value="1"/>
</dbReference>
<keyword evidence="1" id="KW-0472">Membrane</keyword>
<feature type="transmembrane region" description="Helical" evidence="1">
    <location>
        <begin position="229"/>
        <end position="251"/>
    </location>
</feature>
<keyword evidence="1" id="KW-0812">Transmembrane</keyword>
<sequence length="474" mass="53939">MSLLTHIFKYEWLNFIRNRFQLTMLVVVFLLGCYSIYYGHQEMEKQRAAIAVVIKQAQQERQDQIKGFFADTTSVDGKKAWQRSTVTRFAWNKQFYATAFEPGGFASMATGQRDLQPYYYKLTAMSIFYQLFQNEIANPQKLAVGNFDLSFLFVYIFPLLIIALCYSVLSGDKDRGLINLLKSQSCALHHVVLFRLLFYFLIVVGLASGLCVISFVANHLEPTGQLILMLSWIGIVFAYLMFWFAALFLLISFNKTSTFNAMVGISIWLLLLIALPASLNIAISVTKPLNSAVLSGISRRTGVINEENDENQKKVVREYLLQHPELNFKGLFDQNLSAKGFAAYTELNDQKSAKLVEQFQRRIIERERSARLFDPINPAVSTQAMLDHIAGVDLLAFQYFYAEVKSFHGSLVAFYYPKLFSDKNLTLTDLKTAPRFTFSPRQIDKGFLLRGFGLMLIGVSVLLLLGLKNIKSKT</sequence>
<accession>A0ABV8NP18</accession>
<keyword evidence="1" id="KW-1133">Transmembrane helix</keyword>
<organism evidence="2 3">
    <name type="scientific">Pedobacter jamesrossensis</name>
    <dbReference type="NCBI Taxonomy" id="1908238"/>
    <lineage>
        <taxon>Bacteria</taxon>
        <taxon>Pseudomonadati</taxon>
        <taxon>Bacteroidota</taxon>
        <taxon>Sphingobacteriia</taxon>
        <taxon>Sphingobacteriales</taxon>
        <taxon>Sphingobacteriaceae</taxon>
        <taxon>Pedobacter</taxon>
    </lineage>
</organism>
<feature type="transmembrane region" description="Helical" evidence="1">
    <location>
        <begin position="263"/>
        <end position="283"/>
    </location>
</feature>